<dbReference type="Proteomes" id="UP000198546">
    <property type="component" value="Chromosome i"/>
</dbReference>
<keyword evidence="2" id="KW-1185">Reference proteome</keyword>
<name>A0A1G6Z0J9_9ACTN</name>
<dbReference type="EMBL" id="LT629688">
    <property type="protein sequence ID" value="SDD96052.1"/>
    <property type="molecule type" value="Genomic_DNA"/>
</dbReference>
<evidence type="ECO:0000313" key="1">
    <source>
        <dbReference type="EMBL" id="SDD96052.1"/>
    </source>
</evidence>
<dbReference type="STRING" id="675864.SAMN04489747_2150"/>
<accession>A0A1G6Z0J9</accession>
<proteinExistence type="predicted"/>
<protein>
    <submittedName>
        <fullName evidence="1">TIGR03089 family protein</fullName>
    </submittedName>
</protein>
<dbReference type="AlphaFoldDB" id="A0A1G6Z0J9"/>
<dbReference type="RefSeq" id="WP_157677067.1">
    <property type="nucleotide sequence ID" value="NZ_LT629688.1"/>
</dbReference>
<dbReference type="NCBIfam" id="TIGR03089">
    <property type="entry name" value="TIGR03089 family protein"/>
    <property type="match status" value="1"/>
</dbReference>
<gene>
    <name evidence="1" type="ORF">SAMN04489747_2150</name>
</gene>
<reference evidence="1 2" key="1">
    <citation type="submission" date="2016-10" db="EMBL/GenBank/DDBJ databases">
        <authorList>
            <person name="de Groot N.N."/>
        </authorList>
    </citation>
    <scope>NUCLEOTIDE SEQUENCE [LARGE SCALE GENOMIC DNA]</scope>
    <source>
        <strain evidence="1 2">MON 2.2</strain>
    </source>
</reference>
<dbReference type="OrthoDB" id="3396763at2"/>
<evidence type="ECO:0000313" key="2">
    <source>
        <dbReference type="Proteomes" id="UP000198546"/>
    </source>
</evidence>
<sequence length="230" mass="24233">MLISEHLQERVRRDGATPLLTHYDVPAGSRTELSATTFANWVAKASNLCVEELELEPGDEVAMPLLRLHPEHWMSLVWVAAAWGVGASVRSAADSGAVVVVGPESLAEPAAWPGTVLACSLHPLGLGLREALPAGWLDWSTEVRSQPDHFVGLPPEPGTRVWDDGEQVLDQAGLAALPGSADRVLVRPTTPWETVRDALVAPLLGGGSAVVVTGGGSADLARIAADERTV</sequence>
<organism evidence="1 2">
    <name type="scientific">Auraticoccus monumenti</name>
    <dbReference type="NCBI Taxonomy" id="675864"/>
    <lineage>
        <taxon>Bacteria</taxon>
        <taxon>Bacillati</taxon>
        <taxon>Actinomycetota</taxon>
        <taxon>Actinomycetes</taxon>
        <taxon>Propionibacteriales</taxon>
        <taxon>Propionibacteriaceae</taxon>
        <taxon>Auraticoccus</taxon>
    </lineage>
</organism>
<dbReference type="InterPro" id="IPR017523">
    <property type="entry name" value="Rv3268"/>
</dbReference>